<reference evidence="3" key="1">
    <citation type="submission" date="2020-01" db="EMBL/GenBank/DDBJ databases">
        <title>Insect and environment-associated Actinomycetes.</title>
        <authorList>
            <person name="Currrie C."/>
            <person name="Chevrette M."/>
            <person name="Carlson C."/>
            <person name="Stubbendieck R."/>
            <person name="Wendt-Pienkowski E."/>
        </authorList>
    </citation>
    <scope>NUCLEOTIDE SEQUENCE</scope>
    <source>
        <strain evidence="3">SID12501</strain>
    </source>
</reference>
<gene>
    <name evidence="3" type="ORF">G3I71_21680</name>
</gene>
<dbReference type="Gene3D" id="3.30.559.10">
    <property type="entry name" value="Chloramphenicol acetyltransferase-like domain"/>
    <property type="match status" value="1"/>
</dbReference>
<proteinExistence type="predicted"/>
<dbReference type="AlphaFoldDB" id="A0A6B3BVF9"/>
<protein>
    <recommendedName>
        <fullName evidence="2">Condensation domain-containing protein</fullName>
    </recommendedName>
</protein>
<comment type="caution">
    <text evidence="3">The sequence shown here is derived from an EMBL/GenBank/DDBJ whole genome shotgun (WGS) entry which is preliminary data.</text>
</comment>
<sequence length="159" mass="17300">MSYAQGRLCFLSRLAEDSSFCNMPIALWLDGMLDRAVPGQAFTALWARRDGLRTYFPSVDGEPKRAILPARKMPVEEVHPDGEAEQGALVGERVDREARTPFDLGEGPLLRCRPLCLAADAHVFTMTLHHAVSDGRPVPSCSANSSSSAAPSARVSPHR</sequence>
<dbReference type="EMBL" id="JAAGLU010000017">
    <property type="protein sequence ID" value="NEC88377.1"/>
    <property type="molecule type" value="Genomic_DNA"/>
</dbReference>
<dbReference type="GO" id="GO:0003824">
    <property type="term" value="F:catalytic activity"/>
    <property type="evidence" value="ECO:0007669"/>
    <property type="project" value="InterPro"/>
</dbReference>
<dbReference type="GO" id="GO:0008610">
    <property type="term" value="P:lipid biosynthetic process"/>
    <property type="evidence" value="ECO:0007669"/>
    <property type="project" value="UniProtKB-ARBA"/>
</dbReference>
<feature type="compositionally biased region" description="Low complexity" evidence="1">
    <location>
        <begin position="136"/>
        <end position="159"/>
    </location>
</feature>
<dbReference type="Pfam" id="PF00668">
    <property type="entry name" value="Condensation"/>
    <property type="match status" value="1"/>
</dbReference>
<evidence type="ECO:0000256" key="1">
    <source>
        <dbReference type="SAM" id="MobiDB-lite"/>
    </source>
</evidence>
<dbReference type="InterPro" id="IPR023213">
    <property type="entry name" value="CAT-like_dom_sf"/>
</dbReference>
<organism evidence="3">
    <name type="scientific">Streptomyces sp. SID12501</name>
    <dbReference type="NCBI Taxonomy" id="2706042"/>
    <lineage>
        <taxon>Bacteria</taxon>
        <taxon>Bacillati</taxon>
        <taxon>Actinomycetota</taxon>
        <taxon>Actinomycetes</taxon>
        <taxon>Kitasatosporales</taxon>
        <taxon>Streptomycetaceae</taxon>
        <taxon>Streptomyces</taxon>
    </lineage>
</organism>
<evidence type="ECO:0000259" key="2">
    <source>
        <dbReference type="Pfam" id="PF00668"/>
    </source>
</evidence>
<feature type="region of interest" description="Disordered" evidence="1">
    <location>
        <begin position="135"/>
        <end position="159"/>
    </location>
</feature>
<name>A0A6B3BVF9_9ACTN</name>
<accession>A0A6B3BVF9</accession>
<dbReference type="InterPro" id="IPR001242">
    <property type="entry name" value="Condensation_dom"/>
</dbReference>
<dbReference type="SUPFAM" id="SSF52777">
    <property type="entry name" value="CoA-dependent acyltransferases"/>
    <property type="match status" value="1"/>
</dbReference>
<evidence type="ECO:0000313" key="3">
    <source>
        <dbReference type="EMBL" id="NEC88377.1"/>
    </source>
</evidence>
<feature type="domain" description="Condensation" evidence="2">
    <location>
        <begin position="2"/>
        <end position="135"/>
    </location>
</feature>